<dbReference type="EMBL" id="FQYR01000002">
    <property type="protein sequence ID" value="SHI64685.1"/>
    <property type="molecule type" value="Genomic_DNA"/>
</dbReference>
<dbReference type="Proteomes" id="UP000184510">
    <property type="component" value="Unassembled WGS sequence"/>
</dbReference>
<name>A0A1M6CUC4_9BACT</name>
<gene>
    <name evidence="1" type="ORF">SAMN02745181_0571</name>
</gene>
<dbReference type="InParanoid" id="A0A1M6CUC4"/>
<sequence>MKRKNTLIKSAFILLVCGLVLWLVHAFRGYQEGKYSVIIYNETDDYLEDICLAQGASCESLPAIEPRGHLEYDFVVLGEGDLDVVFGSLGERKLLIEDASFRMRGSSQVVVSPEGGIKVQSAGR</sequence>
<evidence type="ECO:0000313" key="1">
    <source>
        <dbReference type="EMBL" id="SHI64685.1"/>
    </source>
</evidence>
<protein>
    <submittedName>
        <fullName evidence="1">Uncharacterized protein</fullName>
    </submittedName>
</protein>
<evidence type="ECO:0000313" key="2">
    <source>
        <dbReference type="Proteomes" id="UP000184510"/>
    </source>
</evidence>
<dbReference type="AlphaFoldDB" id="A0A1M6CUC4"/>
<reference evidence="1 2" key="1">
    <citation type="submission" date="2016-11" db="EMBL/GenBank/DDBJ databases">
        <authorList>
            <person name="Jaros S."/>
            <person name="Januszkiewicz K."/>
            <person name="Wedrychowicz H."/>
        </authorList>
    </citation>
    <scope>NUCLEOTIDE SEQUENCE [LARGE SCALE GENOMIC DNA]</scope>
    <source>
        <strain evidence="1 2">DSM 18772</strain>
    </source>
</reference>
<keyword evidence="2" id="KW-1185">Reference proteome</keyword>
<accession>A0A1M6CUC4</accession>
<proteinExistence type="predicted"/>
<organism evidence="1 2">
    <name type="scientific">Rubritalea squalenifaciens DSM 18772</name>
    <dbReference type="NCBI Taxonomy" id="1123071"/>
    <lineage>
        <taxon>Bacteria</taxon>
        <taxon>Pseudomonadati</taxon>
        <taxon>Verrucomicrobiota</taxon>
        <taxon>Verrucomicrobiia</taxon>
        <taxon>Verrucomicrobiales</taxon>
        <taxon>Rubritaleaceae</taxon>
        <taxon>Rubritalea</taxon>
    </lineage>
</organism>
<dbReference type="STRING" id="1123071.SAMN02745181_0571"/>